<dbReference type="EMBL" id="JBDPZC010000001">
    <property type="protein sequence ID" value="MEO3711699.1"/>
    <property type="molecule type" value="Genomic_DNA"/>
</dbReference>
<sequence>MNDLQEARLPDLQRRHLLGVLTGLGLGAREATAAVPRVPLAVGEHVNRAFVMPLLQLLEQGAGWIWDLQFAPMGRVLALAERGQSLAFGLGRTPARETVMAFSDPLFSSRVWPVLRRDRGLRLRSVEDLHGLTVCLARSMSYGAAVDAAKGQDFQVEYADGDPMTRLRMLAAQRCDVVLMSHRSADPWLLERRLRSAAGYSALIEVGAVPLVTEPVHVACALGSPLLRYLPQLNAALRRQHQAIQALVDSEL</sequence>
<dbReference type="InterPro" id="IPR006311">
    <property type="entry name" value="TAT_signal"/>
</dbReference>
<protein>
    <submittedName>
        <fullName evidence="1">Transporter substrate-binding domain-containing protein</fullName>
    </submittedName>
</protein>
<reference evidence="1 2" key="1">
    <citation type="submission" date="2024-05" db="EMBL/GenBank/DDBJ databases">
        <title>Roseateles sp. 2.12 16S ribosomal RNA gene Genome sequencing and assembly.</title>
        <authorList>
            <person name="Woo H."/>
        </authorList>
    </citation>
    <scope>NUCLEOTIDE SEQUENCE [LARGE SCALE GENOMIC DNA]</scope>
    <source>
        <strain evidence="1 2">2.12</strain>
    </source>
</reference>
<proteinExistence type="predicted"/>
<keyword evidence="2" id="KW-1185">Reference proteome</keyword>
<dbReference type="SUPFAM" id="SSF53850">
    <property type="entry name" value="Periplasmic binding protein-like II"/>
    <property type="match status" value="1"/>
</dbReference>
<dbReference type="RefSeq" id="WP_347605796.1">
    <property type="nucleotide sequence ID" value="NZ_JBDPZC010000001.1"/>
</dbReference>
<evidence type="ECO:0000313" key="2">
    <source>
        <dbReference type="Proteomes" id="UP001462640"/>
    </source>
</evidence>
<accession>A0ABV0G9L9</accession>
<gene>
    <name evidence="1" type="ORF">ABDJ40_02855</name>
</gene>
<dbReference type="Proteomes" id="UP001462640">
    <property type="component" value="Unassembled WGS sequence"/>
</dbReference>
<name>A0ABV0G9L9_9BURK</name>
<comment type="caution">
    <text evidence="1">The sequence shown here is derived from an EMBL/GenBank/DDBJ whole genome shotgun (WGS) entry which is preliminary data.</text>
</comment>
<organism evidence="1 2">
    <name type="scientific">Roseateles flavus</name>
    <dbReference type="NCBI Taxonomy" id="3149041"/>
    <lineage>
        <taxon>Bacteria</taxon>
        <taxon>Pseudomonadati</taxon>
        <taxon>Pseudomonadota</taxon>
        <taxon>Betaproteobacteria</taxon>
        <taxon>Burkholderiales</taxon>
        <taxon>Sphaerotilaceae</taxon>
        <taxon>Roseateles</taxon>
    </lineage>
</organism>
<evidence type="ECO:0000313" key="1">
    <source>
        <dbReference type="EMBL" id="MEO3711699.1"/>
    </source>
</evidence>
<dbReference type="PROSITE" id="PS51318">
    <property type="entry name" value="TAT"/>
    <property type="match status" value="1"/>
</dbReference>
<dbReference type="Gene3D" id="3.40.190.10">
    <property type="entry name" value="Periplasmic binding protein-like II"/>
    <property type="match status" value="2"/>
</dbReference>